<dbReference type="Gene3D" id="3.10.20.70">
    <property type="entry name" value="Glutamine synthetase, N-terminal domain"/>
    <property type="match status" value="1"/>
</dbReference>
<keyword evidence="4" id="KW-0547">Nucleotide-binding</keyword>
<comment type="cofactor">
    <cofactor evidence="1">
        <name>Mg(2+)</name>
        <dbReference type="ChEBI" id="CHEBI:18420"/>
    </cofactor>
</comment>
<evidence type="ECO:0000259" key="9">
    <source>
        <dbReference type="PROSITE" id="PS51986"/>
    </source>
</evidence>
<dbReference type="InterPro" id="IPR014746">
    <property type="entry name" value="Gln_synth/guanido_kin_cat_dom"/>
</dbReference>
<protein>
    <submittedName>
        <fullName evidence="11">Glutamine synthetase</fullName>
    </submittedName>
</protein>
<dbReference type="PROSITE" id="PS51987">
    <property type="entry name" value="GS_CATALYTIC"/>
    <property type="match status" value="1"/>
</dbReference>
<name>A0ABS5GC58_9BRAD</name>
<reference evidence="12" key="1">
    <citation type="journal article" date="2021" name="ISME J.">
        <title>Evolutionary origin and ecological implication of a unique nif island in free-living Bradyrhizobium lineages.</title>
        <authorList>
            <person name="Tao J."/>
        </authorList>
    </citation>
    <scope>NUCLEOTIDE SEQUENCE [LARGE SCALE GENOMIC DNA]</scope>
    <source>
        <strain evidence="12">SZCCT0094</strain>
    </source>
</reference>
<dbReference type="InterPro" id="IPR036651">
    <property type="entry name" value="Gln_synt_N_sf"/>
</dbReference>
<comment type="caution">
    <text evidence="11">The sequence shown here is derived from an EMBL/GenBank/DDBJ whole genome shotgun (WGS) entry which is preliminary data.</text>
</comment>
<dbReference type="RefSeq" id="WP_172242256.1">
    <property type="nucleotide sequence ID" value="NZ_JABFDP010000037.1"/>
</dbReference>
<dbReference type="InterPro" id="IPR008147">
    <property type="entry name" value="Gln_synt_N"/>
</dbReference>
<dbReference type="InterPro" id="IPR008146">
    <property type="entry name" value="Gln_synth_cat_dom"/>
</dbReference>
<evidence type="ECO:0000256" key="1">
    <source>
        <dbReference type="ARBA" id="ARBA00001946"/>
    </source>
</evidence>
<dbReference type="PANTHER" id="PTHR43785:SF12">
    <property type="entry name" value="TYPE-1 GLUTAMINE SYNTHETASE 2"/>
    <property type="match status" value="1"/>
</dbReference>
<feature type="domain" description="GS beta-grasp" evidence="9">
    <location>
        <begin position="36"/>
        <end position="137"/>
    </location>
</feature>
<proteinExistence type="inferred from homology"/>
<keyword evidence="3" id="KW-0436">Ligase</keyword>
<dbReference type="Pfam" id="PF00120">
    <property type="entry name" value="Gln-synt_C"/>
    <property type="match status" value="1"/>
</dbReference>
<evidence type="ECO:0000259" key="10">
    <source>
        <dbReference type="PROSITE" id="PS51987"/>
    </source>
</evidence>
<evidence type="ECO:0000256" key="8">
    <source>
        <dbReference type="RuleBase" id="RU000384"/>
    </source>
</evidence>
<dbReference type="SMART" id="SM01230">
    <property type="entry name" value="Gln-synt_C"/>
    <property type="match status" value="1"/>
</dbReference>
<dbReference type="SUPFAM" id="SSF55931">
    <property type="entry name" value="Glutamine synthetase/guanido kinase"/>
    <property type="match status" value="1"/>
</dbReference>
<dbReference type="SUPFAM" id="SSF54368">
    <property type="entry name" value="Glutamine synthetase, N-terminal domain"/>
    <property type="match status" value="1"/>
</dbReference>
<feature type="domain" description="GS catalytic" evidence="10">
    <location>
        <begin position="144"/>
        <end position="500"/>
    </location>
</feature>
<evidence type="ECO:0000256" key="2">
    <source>
        <dbReference type="ARBA" id="ARBA00003117"/>
    </source>
</evidence>
<organism evidence="11 12">
    <name type="scientific">Bradyrhizobium denitrificans</name>
    <dbReference type="NCBI Taxonomy" id="2734912"/>
    <lineage>
        <taxon>Bacteria</taxon>
        <taxon>Pseudomonadati</taxon>
        <taxon>Pseudomonadota</taxon>
        <taxon>Alphaproteobacteria</taxon>
        <taxon>Hyphomicrobiales</taxon>
        <taxon>Nitrobacteraceae</taxon>
        <taxon>Bradyrhizobium</taxon>
    </lineage>
</organism>
<dbReference type="PANTHER" id="PTHR43785">
    <property type="entry name" value="GAMMA-GLUTAMYLPUTRESCINE SYNTHETASE"/>
    <property type="match status" value="1"/>
</dbReference>
<evidence type="ECO:0000256" key="3">
    <source>
        <dbReference type="ARBA" id="ARBA00022598"/>
    </source>
</evidence>
<gene>
    <name evidence="11" type="ORF">JQ619_20725</name>
</gene>
<comment type="function">
    <text evidence="2">Catalyzes the ATP-dependent biosynthesis of glutamine from glutamate and ammonia.</text>
</comment>
<dbReference type="Gene3D" id="3.30.590.10">
    <property type="entry name" value="Glutamine synthetase/guanido kinase, catalytic domain"/>
    <property type="match status" value="1"/>
</dbReference>
<sequence>MRGGANVSSGFIEAHGLWSDEQKAAAGEALAAVKETGVRCIRVSVADPQGKLRSKTLMPGPFHAALKNGIEFTNAQYGFDSAEGIAYNPFVDGGGFGMAEMAGFANVILVPDPTTFRVLPWSPGTGWVLGDLYFRDGRPVPFDARHKLKAALAELAREKYTFITGLEIEFYVTKVIDPKLAPEDMGTLGLPPTPPVVEAAARGFSYQVEDNLDRMDDFICTLADHCVALNLPLRTMENEMGPGQLEFTFDVQTGLKTADTMSLFRSMVKQVATRMGLHATFMTRPGLPNYVASGWHLHQSLATADGRNAFASEPGSGELLSEVGRRFVGGLLEHAAAASVFTTPTVNGYRRRKPNSLAPDRATWGYDNRAAMIRVQGMPGEPSAHIENRIGEPGANPYLYIASQALAGLDGLRRKLDPGPLETSPYTATHRPLLPTNLMEALEALKGSSYFRAQLSDVFVDWLLGMKQSEVNRFLAAEPDWRATPDDVTAWEHREYFTRY</sequence>
<accession>A0ABS5GC58</accession>
<dbReference type="EMBL" id="JAFCLK010000019">
    <property type="protein sequence ID" value="MBR1138196.1"/>
    <property type="molecule type" value="Genomic_DNA"/>
</dbReference>
<keyword evidence="6" id="KW-0535">Nitrogen fixation</keyword>
<dbReference type="Proteomes" id="UP001314635">
    <property type="component" value="Unassembled WGS sequence"/>
</dbReference>
<evidence type="ECO:0000313" key="12">
    <source>
        <dbReference type="Proteomes" id="UP001314635"/>
    </source>
</evidence>
<comment type="similarity">
    <text evidence="7 8">Belongs to the glutamine synthetase family.</text>
</comment>
<evidence type="ECO:0000256" key="6">
    <source>
        <dbReference type="ARBA" id="ARBA00023231"/>
    </source>
</evidence>
<dbReference type="PROSITE" id="PS51986">
    <property type="entry name" value="GS_BETA_GRASP"/>
    <property type="match status" value="1"/>
</dbReference>
<keyword evidence="5" id="KW-0067">ATP-binding</keyword>
<keyword evidence="12" id="KW-1185">Reference proteome</keyword>
<evidence type="ECO:0000256" key="7">
    <source>
        <dbReference type="PROSITE-ProRule" id="PRU01330"/>
    </source>
</evidence>
<evidence type="ECO:0000313" key="11">
    <source>
        <dbReference type="EMBL" id="MBR1138196.1"/>
    </source>
</evidence>
<evidence type="ECO:0000256" key="4">
    <source>
        <dbReference type="ARBA" id="ARBA00022741"/>
    </source>
</evidence>
<evidence type="ECO:0000256" key="5">
    <source>
        <dbReference type="ARBA" id="ARBA00022840"/>
    </source>
</evidence>